<gene>
    <name evidence="3" type="ORF">M413DRAFT_28495</name>
</gene>
<feature type="transmembrane region" description="Helical" evidence="2">
    <location>
        <begin position="175"/>
        <end position="197"/>
    </location>
</feature>
<dbReference type="HOGENOM" id="CLU_1133696_0_0_1"/>
<protein>
    <submittedName>
        <fullName evidence="3">Uncharacterized protein</fullName>
    </submittedName>
</protein>
<keyword evidence="4" id="KW-1185">Reference proteome</keyword>
<keyword evidence="2" id="KW-1133">Transmembrane helix</keyword>
<proteinExistence type="predicted"/>
<evidence type="ECO:0000256" key="1">
    <source>
        <dbReference type="SAM" id="MobiDB-lite"/>
    </source>
</evidence>
<feature type="region of interest" description="Disordered" evidence="1">
    <location>
        <begin position="216"/>
        <end position="245"/>
    </location>
</feature>
<accession>A0A0C2XSP1</accession>
<feature type="transmembrane region" description="Helical" evidence="2">
    <location>
        <begin position="141"/>
        <end position="163"/>
    </location>
</feature>
<dbReference type="AlphaFoldDB" id="A0A0C2XSP1"/>
<keyword evidence="2" id="KW-0472">Membrane</keyword>
<keyword evidence="2" id="KW-0812">Transmembrane</keyword>
<evidence type="ECO:0000256" key="2">
    <source>
        <dbReference type="SAM" id="Phobius"/>
    </source>
</evidence>
<dbReference type="Proteomes" id="UP000053424">
    <property type="component" value="Unassembled WGS sequence"/>
</dbReference>
<name>A0A0C2XSP1_HEBCY</name>
<feature type="transmembrane region" description="Helical" evidence="2">
    <location>
        <begin position="104"/>
        <end position="129"/>
    </location>
</feature>
<reference evidence="3 4" key="1">
    <citation type="submission" date="2014-04" db="EMBL/GenBank/DDBJ databases">
        <authorList>
            <consortium name="DOE Joint Genome Institute"/>
            <person name="Kuo A."/>
            <person name="Gay G."/>
            <person name="Dore J."/>
            <person name="Kohler A."/>
            <person name="Nagy L.G."/>
            <person name="Floudas D."/>
            <person name="Copeland A."/>
            <person name="Barry K.W."/>
            <person name="Cichocki N."/>
            <person name="Veneault-Fourrey C."/>
            <person name="LaButti K."/>
            <person name="Lindquist E.A."/>
            <person name="Lipzen A."/>
            <person name="Lundell T."/>
            <person name="Morin E."/>
            <person name="Murat C."/>
            <person name="Sun H."/>
            <person name="Tunlid A."/>
            <person name="Henrissat B."/>
            <person name="Grigoriev I.V."/>
            <person name="Hibbett D.S."/>
            <person name="Martin F."/>
            <person name="Nordberg H.P."/>
            <person name="Cantor M.N."/>
            <person name="Hua S.X."/>
        </authorList>
    </citation>
    <scope>NUCLEOTIDE SEQUENCE [LARGE SCALE GENOMIC DNA]</scope>
    <source>
        <strain evidence="4">h7</strain>
    </source>
</reference>
<reference evidence="4" key="2">
    <citation type="submission" date="2015-01" db="EMBL/GenBank/DDBJ databases">
        <title>Evolutionary Origins and Diversification of the Mycorrhizal Mutualists.</title>
        <authorList>
            <consortium name="DOE Joint Genome Institute"/>
            <consortium name="Mycorrhizal Genomics Consortium"/>
            <person name="Kohler A."/>
            <person name="Kuo A."/>
            <person name="Nagy L.G."/>
            <person name="Floudas D."/>
            <person name="Copeland A."/>
            <person name="Barry K.W."/>
            <person name="Cichocki N."/>
            <person name="Veneault-Fourrey C."/>
            <person name="LaButti K."/>
            <person name="Lindquist E.A."/>
            <person name="Lipzen A."/>
            <person name="Lundell T."/>
            <person name="Morin E."/>
            <person name="Murat C."/>
            <person name="Riley R."/>
            <person name="Ohm R."/>
            <person name="Sun H."/>
            <person name="Tunlid A."/>
            <person name="Henrissat B."/>
            <person name="Grigoriev I.V."/>
            <person name="Hibbett D.S."/>
            <person name="Martin F."/>
        </authorList>
    </citation>
    <scope>NUCLEOTIDE SEQUENCE [LARGE SCALE GENOMIC DNA]</scope>
    <source>
        <strain evidence="4">h7</strain>
    </source>
</reference>
<evidence type="ECO:0000313" key="3">
    <source>
        <dbReference type="EMBL" id="KIM40718.1"/>
    </source>
</evidence>
<organism evidence="3 4">
    <name type="scientific">Hebeloma cylindrosporum</name>
    <dbReference type="NCBI Taxonomy" id="76867"/>
    <lineage>
        <taxon>Eukaryota</taxon>
        <taxon>Fungi</taxon>
        <taxon>Dikarya</taxon>
        <taxon>Basidiomycota</taxon>
        <taxon>Agaricomycotina</taxon>
        <taxon>Agaricomycetes</taxon>
        <taxon>Agaricomycetidae</taxon>
        <taxon>Agaricales</taxon>
        <taxon>Agaricineae</taxon>
        <taxon>Hymenogastraceae</taxon>
        <taxon>Hebeloma</taxon>
    </lineage>
</organism>
<evidence type="ECO:0000313" key="4">
    <source>
        <dbReference type="Proteomes" id="UP000053424"/>
    </source>
</evidence>
<dbReference type="EMBL" id="KN831782">
    <property type="protein sequence ID" value="KIM40718.1"/>
    <property type="molecule type" value="Genomic_DNA"/>
</dbReference>
<sequence length="245" mass="26477">MNNISEPLATYPASSLASSDIDLEKNLDPPGQSAQKYMEDINEAPLSIIRDVDPRAEGGTKDASLAMAALSVFVAQLDVSLLSFARDFFNSNFGDPASLHAQSIYIFSGSALFTSIVSAAFWTLMYSIVGLRTLVISRASAVFLIVLSLSLTAAETLYITIVLLLRQGPDVSVGYILPSAFVGAILLILMFTFWWYFGFDIRAFLEVCCGGGNLQDSERGTSSSPLVHASPNLSMRPPTYTPHSQ</sequence>
<feature type="transmembrane region" description="Helical" evidence="2">
    <location>
        <begin position="65"/>
        <end position="84"/>
    </location>
</feature>